<comment type="subcellular location">
    <subcellularLocation>
        <location evidence="1">Peroxisome</location>
    </subcellularLocation>
</comment>
<keyword evidence="10" id="KW-0456">Lyase</keyword>
<dbReference type="PANTHER" id="PTHR23309:SF51">
    <property type="entry name" value="3-HYDROXYACYL-COA DEHYDROGENASE-RELATED"/>
    <property type="match status" value="1"/>
</dbReference>
<evidence type="ECO:0000256" key="5">
    <source>
        <dbReference type="ARBA" id="ARBA00023002"/>
    </source>
</evidence>
<comment type="pathway">
    <text evidence="2">Lipid metabolism; fatty acid beta-oxidation.</text>
</comment>
<keyword evidence="3" id="KW-0276">Fatty acid metabolism</keyword>
<organism evidence="15 16">
    <name type="scientific">Ottowia flava</name>
    <dbReference type="NCBI Taxonomy" id="2675430"/>
    <lineage>
        <taxon>Bacteria</taxon>
        <taxon>Pseudomonadati</taxon>
        <taxon>Pseudomonadota</taxon>
        <taxon>Betaproteobacteria</taxon>
        <taxon>Burkholderiales</taxon>
        <taxon>Comamonadaceae</taxon>
        <taxon>Ottowia</taxon>
    </lineage>
</organism>
<evidence type="ECO:0000313" key="16">
    <source>
        <dbReference type="Proteomes" id="UP001597304"/>
    </source>
</evidence>
<sequence length="704" mass="76121">MTAEYKVQGDVAVITLNNPPVNGLGYDTRVGITDALEKANNDPAVKAIVLTGAGKAFSGGADIREFNDITKAMREPILLSVILAVENSRKPVVAAVHSVVMGGGLELALGAHYRIAAPGTKVALPEVKLGLIPGAGGTQRLPRVLGVETALNMIVSGEPVNSDVLAGLPGQKLFDQLSATPESLMDEAIALAQKVAAQHADGSALPLVRNLPCKHPQGDAYFQFARNMVKGMAKNFPAPVKCVDAVEIATKYKFDEGLAREREIFTNLMQTPECKALRHIFAAERAASKIPDVGSDVKPRDVKTVGVIGAGTMGGGIAMNFLNAGIPVTMLETKQEALDRGVATIKKNYEAQVKKGKLKADKYEQRMALLKTTLDYADLKDADLIIEAVFEELGVKEQVFKKLDEVAKPGAILASNTSTLDVDKIAAFTKRPQDVVGMHFFSPANVMKLLEVVRGQATAKDVLATVMGIAKKIKKTAVVSGVCDGFIGNRMIEQYSRQAGFMLDEGATPQQVDKAIEKFGFAMGPFRMGDLAGNDIGWAIRKRRAVERADMKYSATADKLCELGRFGQKTGAGWYDYQPGKRDAIPSELVNKMIEEHRASLGIKPRKISDQEIVERLVYSLVNEAAHILEDGIASKASDIDMVYLTGYGFPIWRGGPMRYADQVGLFNVAESMKRFARNPNDDASFWEPAPLLKKLVAEGKNFN</sequence>
<dbReference type="InterPro" id="IPR006108">
    <property type="entry name" value="3HC_DH_C"/>
</dbReference>
<evidence type="ECO:0000259" key="14">
    <source>
        <dbReference type="Pfam" id="PF02737"/>
    </source>
</evidence>
<feature type="domain" description="3-hydroxyacyl-CoA dehydrogenase C-terminal" evidence="13">
    <location>
        <begin position="613"/>
        <end position="701"/>
    </location>
</feature>
<evidence type="ECO:0000256" key="9">
    <source>
        <dbReference type="ARBA" id="ARBA00023235"/>
    </source>
</evidence>
<evidence type="ECO:0000256" key="2">
    <source>
        <dbReference type="ARBA" id="ARBA00005005"/>
    </source>
</evidence>
<keyword evidence="4" id="KW-0442">Lipid degradation</keyword>
<keyword evidence="8" id="KW-0576">Peroxisome</keyword>
<comment type="caution">
    <text evidence="15">The sequence shown here is derived from an EMBL/GenBank/DDBJ whole genome shotgun (WGS) entry which is preliminary data.</text>
</comment>
<dbReference type="Gene3D" id="1.10.1040.50">
    <property type="match status" value="1"/>
</dbReference>
<evidence type="ECO:0000256" key="7">
    <source>
        <dbReference type="ARBA" id="ARBA00023098"/>
    </source>
</evidence>
<dbReference type="InterPro" id="IPR008927">
    <property type="entry name" value="6-PGluconate_DH-like_C_sf"/>
</dbReference>
<protein>
    <submittedName>
        <fullName evidence="15">3-hydroxyacyl-CoA dehydrogenase NAD-binding domain-containing protein</fullName>
    </submittedName>
</protein>
<dbReference type="EMBL" id="JBHUEJ010000003">
    <property type="protein sequence ID" value="MFD1709211.1"/>
    <property type="molecule type" value="Genomic_DNA"/>
</dbReference>
<evidence type="ECO:0000256" key="10">
    <source>
        <dbReference type="ARBA" id="ARBA00023239"/>
    </source>
</evidence>
<dbReference type="SUPFAM" id="SSF52096">
    <property type="entry name" value="ClpP/crotonase"/>
    <property type="match status" value="1"/>
</dbReference>
<evidence type="ECO:0000256" key="1">
    <source>
        <dbReference type="ARBA" id="ARBA00004275"/>
    </source>
</evidence>
<reference evidence="16" key="1">
    <citation type="journal article" date="2019" name="Int. J. Syst. Evol. Microbiol.">
        <title>The Global Catalogue of Microorganisms (GCM) 10K type strain sequencing project: providing services to taxonomists for standard genome sequencing and annotation.</title>
        <authorList>
            <consortium name="The Broad Institute Genomics Platform"/>
            <consortium name="The Broad Institute Genome Sequencing Center for Infectious Disease"/>
            <person name="Wu L."/>
            <person name="Ma J."/>
        </authorList>
    </citation>
    <scope>NUCLEOTIDE SEQUENCE [LARGE SCALE GENOMIC DNA]</scope>
    <source>
        <strain evidence="16">LMG 29247</strain>
    </source>
</reference>
<evidence type="ECO:0000256" key="4">
    <source>
        <dbReference type="ARBA" id="ARBA00022963"/>
    </source>
</evidence>
<feature type="domain" description="3-hydroxyacyl-CoA dehydrogenase C-terminal" evidence="13">
    <location>
        <begin position="485"/>
        <end position="577"/>
    </location>
</feature>
<dbReference type="Pfam" id="PF02737">
    <property type="entry name" value="3HCDH_N"/>
    <property type="match status" value="1"/>
</dbReference>
<proteinExistence type="predicted"/>
<dbReference type="InterPro" id="IPR001753">
    <property type="entry name" value="Enoyl-CoA_hydra/iso"/>
</dbReference>
<dbReference type="InterPro" id="IPR006176">
    <property type="entry name" value="3-OHacyl-CoA_DH_NAD-bd"/>
</dbReference>
<keyword evidence="9" id="KW-0413">Isomerase</keyword>
<evidence type="ECO:0000256" key="3">
    <source>
        <dbReference type="ARBA" id="ARBA00022832"/>
    </source>
</evidence>
<dbReference type="Proteomes" id="UP001597304">
    <property type="component" value="Unassembled WGS sequence"/>
</dbReference>
<dbReference type="Pfam" id="PF00378">
    <property type="entry name" value="ECH_1"/>
    <property type="match status" value="1"/>
</dbReference>
<dbReference type="SUPFAM" id="SSF51735">
    <property type="entry name" value="NAD(P)-binding Rossmann-fold domains"/>
    <property type="match status" value="1"/>
</dbReference>
<keyword evidence="16" id="KW-1185">Reference proteome</keyword>
<dbReference type="CDD" id="cd06558">
    <property type="entry name" value="crotonase-like"/>
    <property type="match status" value="1"/>
</dbReference>
<keyword evidence="5" id="KW-0560">Oxidoreductase</keyword>
<accession>A0ABW4KQW7</accession>
<gene>
    <name evidence="15" type="ORF">ACFSF0_01190</name>
</gene>
<dbReference type="InterPro" id="IPR036291">
    <property type="entry name" value="NAD(P)-bd_dom_sf"/>
</dbReference>
<feature type="domain" description="3-hydroxyacyl-CoA dehydrogenase NAD binding" evidence="14">
    <location>
        <begin position="304"/>
        <end position="480"/>
    </location>
</feature>
<evidence type="ECO:0000313" key="15">
    <source>
        <dbReference type="EMBL" id="MFD1709211.1"/>
    </source>
</evidence>
<evidence type="ECO:0000256" key="8">
    <source>
        <dbReference type="ARBA" id="ARBA00023140"/>
    </source>
</evidence>
<evidence type="ECO:0000256" key="12">
    <source>
        <dbReference type="ARBA" id="ARBA00049556"/>
    </source>
</evidence>
<keyword evidence="7" id="KW-0443">Lipid metabolism</keyword>
<dbReference type="PANTHER" id="PTHR23309">
    <property type="entry name" value="3-HYDROXYACYL-COA DEHYROGENASE"/>
    <property type="match status" value="1"/>
</dbReference>
<evidence type="ECO:0000256" key="6">
    <source>
        <dbReference type="ARBA" id="ARBA00023027"/>
    </source>
</evidence>
<dbReference type="Gene3D" id="3.40.50.720">
    <property type="entry name" value="NAD(P)-binding Rossmann-like Domain"/>
    <property type="match status" value="1"/>
</dbReference>
<evidence type="ECO:0000256" key="11">
    <source>
        <dbReference type="ARBA" id="ARBA00023268"/>
    </source>
</evidence>
<keyword evidence="6" id="KW-0520">NAD</keyword>
<dbReference type="RefSeq" id="WP_147913028.1">
    <property type="nucleotide sequence ID" value="NZ_JBHUEJ010000003.1"/>
</dbReference>
<dbReference type="InterPro" id="IPR029045">
    <property type="entry name" value="ClpP/crotonase-like_dom_sf"/>
</dbReference>
<comment type="catalytic activity">
    <reaction evidence="12">
        <text>a (3S)-3-hydroxyacyl-CoA + NAD(+) = a 3-oxoacyl-CoA + NADH + H(+)</text>
        <dbReference type="Rhea" id="RHEA:22432"/>
        <dbReference type="ChEBI" id="CHEBI:15378"/>
        <dbReference type="ChEBI" id="CHEBI:57318"/>
        <dbReference type="ChEBI" id="CHEBI:57540"/>
        <dbReference type="ChEBI" id="CHEBI:57945"/>
        <dbReference type="ChEBI" id="CHEBI:90726"/>
        <dbReference type="EC" id="1.1.1.35"/>
    </reaction>
</comment>
<keyword evidence="11" id="KW-0511">Multifunctional enzyme</keyword>
<dbReference type="Pfam" id="PF00725">
    <property type="entry name" value="3HCDH"/>
    <property type="match status" value="2"/>
</dbReference>
<evidence type="ECO:0000259" key="13">
    <source>
        <dbReference type="Pfam" id="PF00725"/>
    </source>
</evidence>
<name>A0ABW4KQW7_9BURK</name>
<dbReference type="SUPFAM" id="SSF48179">
    <property type="entry name" value="6-phosphogluconate dehydrogenase C-terminal domain-like"/>
    <property type="match status" value="2"/>
</dbReference>
<dbReference type="Gene3D" id="3.90.226.10">
    <property type="entry name" value="2-enoyl-CoA Hydratase, Chain A, domain 1"/>
    <property type="match status" value="1"/>
</dbReference>